<dbReference type="RefSeq" id="WP_205892801.1">
    <property type="nucleotide sequence ID" value="NZ_JADEVO010000015.1"/>
</dbReference>
<evidence type="ECO:0000313" key="13">
    <source>
        <dbReference type="Proteomes" id="UP000772591"/>
    </source>
</evidence>
<evidence type="ECO:0000256" key="7">
    <source>
        <dbReference type="ARBA" id="ARBA00022692"/>
    </source>
</evidence>
<dbReference type="NCBIfam" id="TIGR01711">
    <property type="entry name" value="gspJ"/>
    <property type="match status" value="1"/>
</dbReference>
<sequence length="206" mass="22742">MTQRGFTLLEVLVAIAIFSLLGLATWQLLDRVLHSDRRIASHEQRLRHLQRAMGLLERDLQLASRRALSDDASASQAMIGQPGELRLVRGGWRNPLDQPRSELLQVRHLWRDQQWLRETLPLPGGEPGGAQPQLQVLLKGVRLKRLRYVDGHGQAHTGWPADGQTLGLPGALEIVIDAPGFPDIRRVILMPGGVPAGDSHAAPPHA</sequence>
<dbReference type="EMBL" id="JADEVO010000015">
    <property type="protein sequence ID" value="MBN3966162.1"/>
    <property type="molecule type" value="Genomic_DNA"/>
</dbReference>
<evidence type="ECO:0000256" key="1">
    <source>
        <dbReference type="ARBA" id="ARBA00004377"/>
    </source>
</evidence>
<keyword evidence="5" id="KW-0488">Methylation</keyword>
<feature type="coiled-coil region" evidence="10">
    <location>
        <begin position="39"/>
        <end position="66"/>
    </location>
</feature>
<dbReference type="InterPro" id="IPR051621">
    <property type="entry name" value="T2SS_protein_J"/>
</dbReference>
<evidence type="ECO:0000256" key="10">
    <source>
        <dbReference type="SAM" id="Coils"/>
    </source>
</evidence>
<keyword evidence="6" id="KW-0997">Cell inner membrane</keyword>
<evidence type="ECO:0000256" key="6">
    <source>
        <dbReference type="ARBA" id="ARBA00022519"/>
    </source>
</evidence>
<evidence type="ECO:0000256" key="9">
    <source>
        <dbReference type="ARBA" id="ARBA00023136"/>
    </source>
</evidence>
<dbReference type="PANTHER" id="PTHR39583">
    <property type="entry name" value="TYPE II SECRETION SYSTEM PROTEIN J-RELATED"/>
    <property type="match status" value="1"/>
</dbReference>
<dbReference type="SUPFAM" id="SSF54523">
    <property type="entry name" value="Pili subunits"/>
    <property type="match status" value="1"/>
</dbReference>
<name>A0ABS3AG71_9PSED</name>
<comment type="similarity">
    <text evidence="2">Belongs to the GSP J family.</text>
</comment>
<keyword evidence="9 11" id="KW-0472">Membrane</keyword>
<keyword evidence="7 11" id="KW-0812">Transmembrane</keyword>
<protein>
    <recommendedName>
        <fullName evidence="3">Type II secretion system protein J</fullName>
    </recommendedName>
</protein>
<evidence type="ECO:0000256" key="4">
    <source>
        <dbReference type="ARBA" id="ARBA00022475"/>
    </source>
</evidence>
<keyword evidence="10" id="KW-0175">Coiled coil</keyword>
<accession>A0ABS3AG71</accession>
<evidence type="ECO:0000256" key="11">
    <source>
        <dbReference type="SAM" id="Phobius"/>
    </source>
</evidence>
<dbReference type="InterPro" id="IPR012902">
    <property type="entry name" value="N_methyl_site"/>
</dbReference>
<organism evidence="12 13">
    <name type="scientific">Pseudomonas gregormendelii</name>
    <dbReference type="NCBI Taxonomy" id="1628277"/>
    <lineage>
        <taxon>Bacteria</taxon>
        <taxon>Pseudomonadati</taxon>
        <taxon>Pseudomonadota</taxon>
        <taxon>Gammaproteobacteria</taxon>
        <taxon>Pseudomonadales</taxon>
        <taxon>Pseudomonadaceae</taxon>
        <taxon>Pseudomonas</taxon>
    </lineage>
</organism>
<dbReference type="NCBIfam" id="TIGR02532">
    <property type="entry name" value="IV_pilin_GFxxxE"/>
    <property type="match status" value="1"/>
</dbReference>
<reference evidence="12 13" key="1">
    <citation type="journal article" date="2021" name="Int. J. Syst. Evol. Microbiol.">
        <title>Pseudomonas piscium sp. nov., Pseudomonas pisciculturae sp. nov., Pseudomonas mucoides sp. nov. and Pseudomonas neuropathica sp. nov. isolated from rainbow trout.</title>
        <authorList>
            <person name="Duman M."/>
            <person name="Mulet M."/>
            <person name="Altun S."/>
            <person name="Saticioglu I.B."/>
            <person name="Gomila M."/>
            <person name="Lalucat J."/>
            <person name="Garcia-Valdes E."/>
        </authorList>
    </citation>
    <scope>NUCLEOTIDE SEQUENCE [LARGE SCALE GENOMIC DNA]</scope>
    <source>
        <strain evidence="12 13">LMG 28632</strain>
    </source>
</reference>
<evidence type="ECO:0000256" key="5">
    <source>
        <dbReference type="ARBA" id="ARBA00022481"/>
    </source>
</evidence>
<dbReference type="InterPro" id="IPR045584">
    <property type="entry name" value="Pilin-like"/>
</dbReference>
<keyword evidence="4" id="KW-1003">Cell membrane</keyword>
<feature type="transmembrane region" description="Helical" evidence="11">
    <location>
        <begin position="6"/>
        <end position="29"/>
    </location>
</feature>
<dbReference type="Gene3D" id="2.10.70.20">
    <property type="entry name" value="gspk-gspi-gspj complex like domains"/>
    <property type="match status" value="1"/>
</dbReference>
<comment type="subcellular location">
    <subcellularLocation>
        <location evidence="1">Cell inner membrane</location>
        <topology evidence="1">Single-pass membrane protein</topology>
    </subcellularLocation>
</comment>
<evidence type="ECO:0000256" key="8">
    <source>
        <dbReference type="ARBA" id="ARBA00022989"/>
    </source>
</evidence>
<keyword evidence="13" id="KW-1185">Reference proteome</keyword>
<comment type="caution">
    <text evidence="12">The sequence shown here is derived from an EMBL/GenBank/DDBJ whole genome shotgun (WGS) entry which is preliminary data.</text>
</comment>
<dbReference type="PROSITE" id="PS00409">
    <property type="entry name" value="PROKAR_NTER_METHYL"/>
    <property type="match status" value="1"/>
</dbReference>
<dbReference type="Pfam" id="PF07963">
    <property type="entry name" value="N_methyl"/>
    <property type="match status" value="1"/>
</dbReference>
<dbReference type="Pfam" id="PF11612">
    <property type="entry name" value="T2SSJ"/>
    <property type="match status" value="1"/>
</dbReference>
<keyword evidence="8 11" id="KW-1133">Transmembrane helix</keyword>
<gene>
    <name evidence="12" type="primary">gspJ</name>
    <name evidence="12" type="ORF">IMW75_12860</name>
</gene>
<evidence type="ECO:0000256" key="3">
    <source>
        <dbReference type="ARBA" id="ARBA00021539"/>
    </source>
</evidence>
<dbReference type="InterPro" id="IPR010055">
    <property type="entry name" value="T2SS_protein-GspJ"/>
</dbReference>
<dbReference type="Proteomes" id="UP000772591">
    <property type="component" value="Unassembled WGS sequence"/>
</dbReference>
<proteinExistence type="inferred from homology"/>
<evidence type="ECO:0000256" key="2">
    <source>
        <dbReference type="ARBA" id="ARBA00011084"/>
    </source>
</evidence>
<evidence type="ECO:0000313" key="12">
    <source>
        <dbReference type="EMBL" id="MBN3966162.1"/>
    </source>
</evidence>
<dbReference type="PANTHER" id="PTHR39583:SF2">
    <property type="entry name" value="TYPE II SECRETION SYSTEM PROTEIN J"/>
    <property type="match status" value="1"/>
</dbReference>
<dbReference type="Gene3D" id="3.10.610.10">
    <property type="entry name" value="GSPII I/J protein-like"/>
    <property type="match status" value="1"/>
</dbReference>